<dbReference type="InterPro" id="IPR036097">
    <property type="entry name" value="HisK_dim/P_sf"/>
</dbReference>
<dbReference type="Pfam" id="PF08448">
    <property type="entry name" value="PAS_4"/>
    <property type="match status" value="1"/>
</dbReference>
<feature type="domain" description="Histidine kinase" evidence="7">
    <location>
        <begin position="539"/>
        <end position="753"/>
    </location>
</feature>
<keyword evidence="4" id="KW-0808">Transferase</keyword>
<feature type="transmembrane region" description="Helical" evidence="6">
    <location>
        <begin position="20"/>
        <end position="41"/>
    </location>
</feature>
<dbReference type="Gene3D" id="3.30.450.290">
    <property type="match status" value="1"/>
</dbReference>
<dbReference type="Gene3D" id="3.30.450.20">
    <property type="entry name" value="PAS domain"/>
    <property type="match status" value="2"/>
</dbReference>
<dbReference type="PRINTS" id="PR00344">
    <property type="entry name" value="BCTRLSENSOR"/>
</dbReference>
<evidence type="ECO:0000259" key="8">
    <source>
        <dbReference type="PROSITE" id="PS50112"/>
    </source>
</evidence>
<dbReference type="RefSeq" id="WP_260748730.1">
    <property type="nucleotide sequence ID" value="NZ_CP092109.1"/>
</dbReference>
<protein>
    <recommendedName>
        <fullName evidence="2">histidine kinase</fullName>
        <ecNumber evidence="2">2.7.13.3</ecNumber>
    </recommendedName>
</protein>
<accession>A0ABY5ZMS3</accession>
<dbReference type="Pfam" id="PF08447">
    <property type="entry name" value="PAS_3"/>
    <property type="match status" value="1"/>
</dbReference>
<evidence type="ECO:0000313" key="11">
    <source>
        <dbReference type="Proteomes" id="UP001060414"/>
    </source>
</evidence>
<dbReference type="Proteomes" id="UP001060414">
    <property type="component" value="Chromosome"/>
</dbReference>
<keyword evidence="6" id="KW-0812">Transmembrane</keyword>
<evidence type="ECO:0000259" key="9">
    <source>
        <dbReference type="PROSITE" id="PS50113"/>
    </source>
</evidence>
<dbReference type="InterPro" id="IPR003594">
    <property type="entry name" value="HATPase_dom"/>
</dbReference>
<dbReference type="CDD" id="cd00130">
    <property type="entry name" value="PAS"/>
    <property type="match status" value="2"/>
</dbReference>
<dbReference type="Pfam" id="PF11845">
    <property type="entry name" value="Tll0287-like"/>
    <property type="match status" value="1"/>
</dbReference>
<feature type="domain" description="PAC" evidence="9">
    <location>
        <begin position="338"/>
        <end position="389"/>
    </location>
</feature>
<dbReference type="InterPro" id="IPR035965">
    <property type="entry name" value="PAS-like_dom_sf"/>
</dbReference>
<dbReference type="PANTHER" id="PTHR43304:SF1">
    <property type="entry name" value="PAC DOMAIN-CONTAINING PROTEIN"/>
    <property type="match status" value="1"/>
</dbReference>
<name>A0ABY5ZMS3_9BACT</name>
<dbReference type="SUPFAM" id="SSF55785">
    <property type="entry name" value="PYP-like sensor domain (PAS domain)"/>
    <property type="match status" value="2"/>
</dbReference>
<dbReference type="EMBL" id="CP092109">
    <property type="protein sequence ID" value="UWZ80373.1"/>
    <property type="molecule type" value="Genomic_DNA"/>
</dbReference>
<dbReference type="InterPro" id="IPR052162">
    <property type="entry name" value="Sensor_kinase/Photoreceptor"/>
</dbReference>
<dbReference type="SMART" id="SM00387">
    <property type="entry name" value="HATPase_c"/>
    <property type="match status" value="1"/>
</dbReference>
<keyword evidence="11" id="KW-1185">Reference proteome</keyword>
<dbReference type="SUPFAM" id="SSF55874">
    <property type="entry name" value="ATPase domain of HSP90 chaperone/DNA topoisomerase II/histidine kinase"/>
    <property type="match status" value="1"/>
</dbReference>
<dbReference type="SMART" id="SM00086">
    <property type="entry name" value="PAC"/>
    <property type="match status" value="1"/>
</dbReference>
<dbReference type="InterPro" id="IPR000014">
    <property type="entry name" value="PAS"/>
</dbReference>
<keyword evidence="6" id="KW-0472">Membrane</keyword>
<dbReference type="InterPro" id="IPR000700">
    <property type="entry name" value="PAS-assoc_C"/>
</dbReference>
<dbReference type="CDD" id="cd00082">
    <property type="entry name" value="HisKA"/>
    <property type="match status" value="1"/>
</dbReference>
<keyword evidence="3" id="KW-0597">Phosphoprotein</keyword>
<dbReference type="Gene3D" id="1.10.287.130">
    <property type="match status" value="1"/>
</dbReference>
<dbReference type="Pfam" id="PF02518">
    <property type="entry name" value="HATPase_c"/>
    <property type="match status" value="1"/>
</dbReference>
<feature type="domain" description="PAS" evidence="8">
    <location>
        <begin position="258"/>
        <end position="335"/>
    </location>
</feature>
<dbReference type="InterPro" id="IPR001610">
    <property type="entry name" value="PAC"/>
</dbReference>
<dbReference type="PROSITE" id="PS50112">
    <property type="entry name" value="PAS"/>
    <property type="match status" value="2"/>
</dbReference>
<dbReference type="InterPro" id="IPR003661">
    <property type="entry name" value="HisK_dim/P_dom"/>
</dbReference>
<feature type="domain" description="PAS" evidence="8">
    <location>
        <begin position="401"/>
        <end position="466"/>
    </location>
</feature>
<dbReference type="SUPFAM" id="SSF47384">
    <property type="entry name" value="Homodimeric domain of signal transducing histidine kinase"/>
    <property type="match status" value="1"/>
</dbReference>
<evidence type="ECO:0000256" key="5">
    <source>
        <dbReference type="ARBA" id="ARBA00022777"/>
    </source>
</evidence>
<organism evidence="10 11">
    <name type="scientific">Geoalkalibacter halelectricus</name>
    <dbReference type="NCBI Taxonomy" id="2847045"/>
    <lineage>
        <taxon>Bacteria</taxon>
        <taxon>Pseudomonadati</taxon>
        <taxon>Thermodesulfobacteriota</taxon>
        <taxon>Desulfuromonadia</taxon>
        <taxon>Desulfuromonadales</taxon>
        <taxon>Geoalkalibacteraceae</taxon>
        <taxon>Geoalkalibacter</taxon>
    </lineage>
</organism>
<dbReference type="NCBIfam" id="TIGR00229">
    <property type="entry name" value="sensory_box"/>
    <property type="match status" value="2"/>
</dbReference>
<dbReference type="PANTHER" id="PTHR43304">
    <property type="entry name" value="PHYTOCHROME-LIKE PROTEIN CPH1"/>
    <property type="match status" value="1"/>
</dbReference>
<dbReference type="InterPro" id="IPR013655">
    <property type="entry name" value="PAS_fold_3"/>
</dbReference>
<dbReference type="EC" id="2.7.13.3" evidence="2"/>
<dbReference type="InterPro" id="IPR005467">
    <property type="entry name" value="His_kinase_dom"/>
</dbReference>
<dbReference type="SMART" id="SM00388">
    <property type="entry name" value="HisKA"/>
    <property type="match status" value="1"/>
</dbReference>
<proteinExistence type="predicted"/>
<reference evidence="10" key="1">
    <citation type="journal article" date="2022" name="Environ. Microbiol.">
        <title>Geoalkalibacter halelectricus SAP #1 sp. nov. possessing extracellular electron transfer and mineral#reducing capabilities from a haloalkaline environment.</title>
        <authorList>
            <person name="Yadav S."/>
            <person name="Singh R."/>
            <person name="Sundharam S.S."/>
            <person name="Chaudhary S."/>
            <person name="Krishnamurthi S."/>
            <person name="Patil S.A."/>
        </authorList>
    </citation>
    <scope>NUCLEOTIDE SEQUENCE</scope>
    <source>
        <strain evidence="10">SAP-1</strain>
    </source>
</reference>
<dbReference type="Pfam" id="PF00512">
    <property type="entry name" value="HisKA"/>
    <property type="match status" value="1"/>
</dbReference>
<evidence type="ECO:0000256" key="6">
    <source>
        <dbReference type="SAM" id="Phobius"/>
    </source>
</evidence>
<keyword evidence="6" id="KW-1133">Transmembrane helix</keyword>
<evidence type="ECO:0000259" key="7">
    <source>
        <dbReference type="PROSITE" id="PS50109"/>
    </source>
</evidence>
<evidence type="ECO:0000313" key="10">
    <source>
        <dbReference type="EMBL" id="UWZ80373.1"/>
    </source>
</evidence>
<evidence type="ECO:0000256" key="2">
    <source>
        <dbReference type="ARBA" id="ARBA00012438"/>
    </source>
</evidence>
<evidence type="ECO:0000256" key="1">
    <source>
        <dbReference type="ARBA" id="ARBA00000085"/>
    </source>
</evidence>
<dbReference type="InterPro" id="IPR004358">
    <property type="entry name" value="Sig_transdc_His_kin-like_C"/>
</dbReference>
<dbReference type="InterPro" id="IPR021796">
    <property type="entry name" value="Tll0287-like_dom"/>
</dbReference>
<sequence>MQDDNGRTVSLKDPAGTASAGISFLIIALFWTAVIATLAGWHYYRAAEAALENARTAARHSFGKDVTFRRWATGHGGVYVPVTEATPPNPYLTHVFERDINSPSGRALTLINPAYMLRQMHEMADELFGVRGHITSLKPLRPENAPDEWEIKALHAFQTGTEEWSSKTSMDDEPYLRLMRPLIAEEGCLKCHGIQGYEVGDILGGVSVAIPWEPYRQAFHAALPGFVFGYGGLWLFGLLFIVASRRRLAEHLKEHRKSEERLRLMEDNLPDSYVYQYRHGKDGVPEFLYVSEGVERLHGLSQEAVLVDAGVLHRQIDPQQLSTLMEAEALSLKNMTDFQAELRMRRSDGEWRWIQVRSRPRRFEDGTIIWDGVATDVTERKLTLEKLQDSEARLRHWHVLMQYIIEHDPNAIFVLDRDLRHLFVSDRFLRDYGLGEKDIIGKHHYEVFPDIPQKWREVHRKALQGEILSAEDEPFAREDGRIDYTRWQCRPWHEVDGSIGGIILYTEVVTERVEANRALQQRTLELEERSAELERFNYTVSHDLKSPLVTVKSFLGFLEKDLAAGDAERIQTDIDYMRAATQKMSQLLAELLEMSRIGRIVNPPVRVAYGDLIQEVLALVAGPIAERGVEIQVSDEDLVLFGDRSRLVEIWQNLVENAVKYMGGQTTPFIYIGVEDRAGEQVFFVRDNGMGIDPRYAEKIFGLFEKLDRQTEGSGLGLALVKRIVEVYGGRIWVESVGEGQGSCFFFTLPGACTSKGEEIS</sequence>
<feature type="transmembrane region" description="Helical" evidence="6">
    <location>
        <begin position="221"/>
        <end position="243"/>
    </location>
</feature>
<evidence type="ECO:0000256" key="4">
    <source>
        <dbReference type="ARBA" id="ARBA00022679"/>
    </source>
</evidence>
<dbReference type="PROSITE" id="PS50113">
    <property type="entry name" value="PAC"/>
    <property type="match status" value="1"/>
</dbReference>
<evidence type="ECO:0000256" key="3">
    <source>
        <dbReference type="ARBA" id="ARBA00022553"/>
    </source>
</evidence>
<dbReference type="InterPro" id="IPR036890">
    <property type="entry name" value="HATPase_C_sf"/>
</dbReference>
<gene>
    <name evidence="10" type="ORF">L9S41_02960</name>
</gene>
<dbReference type="Gene3D" id="3.30.565.10">
    <property type="entry name" value="Histidine kinase-like ATPase, C-terminal domain"/>
    <property type="match status" value="1"/>
</dbReference>
<comment type="catalytic activity">
    <reaction evidence="1">
        <text>ATP + protein L-histidine = ADP + protein N-phospho-L-histidine.</text>
        <dbReference type="EC" id="2.7.13.3"/>
    </reaction>
</comment>
<keyword evidence="5" id="KW-0418">Kinase</keyword>
<dbReference type="InterPro" id="IPR013656">
    <property type="entry name" value="PAS_4"/>
</dbReference>
<dbReference type="PROSITE" id="PS50109">
    <property type="entry name" value="HIS_KIN"/>
    <property type="match status" value="1"/>
</dbReference>